<evidence type="ECO:0000313" key="3">
    <source>
        <dbReference type="Proteomes" id="UP000260828"/>
    </source>
</evidence>
<reference evidence="2 3" key="1">
    <citation type="submission" date="2018-08" db="EMBL/GenBank/DDBJ databases">
        <title>A genome reference for cultivated species of the human gut microbiota.</title>
        <authorList>
            <person name="Zou Y."/>
            <person name="Xue W."/>
            <person name="Luo G."/>
        </authorList>
    </citation>
    <scope>NUCLEOTIDE SEQUENCE [LARGE SCALE GENOMIC DNA]</scope>
    <source>
        <strain evidence="2 3">TF05-12AC</strain>
    </source>
</reference>
<dbReference type="RefSeq" id="WP_117546221.1">
    <property type="nucleotide sequence ID" value="NZ_QVME01000001.1"/>
</dbReference>
<feature type="domain" description="DUF4261" evidence="1">
    <location>
        <begin position="202"/>
        <end position="282"/>
    </location>
</feature>
<protein>
    <submittedName>
        <fullName evidence="2">DUF4261 domain-containing protein</fullName>
    </submittedName>
</protein>
<dbReference type="EMBL" id="QVME01000001">
    <property type="protein sequence ID" value="RGE70396.1"/>
    <property type="molecule type" value="Genomic_DNA"/>
</dbReference>
<comment type="caution">
    <text evidence="2">The sequence shown here is derived from an EMBL/GenBank/DDBJ whole genome shotgun (WGS) entry which is preliminary data.</text>
</comment>
<dbReference type="Proteomes" id="UP000260828">
    <property type="component" value="Unassembled WGS sequence"/>
</dbReference>
<sequence>MSNQVFRQNLDDKKGPQPGGPYLIQMLFKEPVPMPDKEKMTAVMGKHIGSAECFCHDKKTAGFAALEHIAEFQDGKCPVQLMVMKCDKFKGKGFDAFLLSQMWDCQEDRDRIFRECRYQVVATDILAAALPALDRANLDADFLDALAELYPTCEAFYFQNCGKLFLAEDVRSHQIEGPDRFIRFGVNVRFFNIAGTEDMLIDTVGMSTLFLPDLQYHFHDMDPNWVVNHAYNVVSYILEHDNPIKDGETVDGVEDGQMSQDIQWKCRYEDALIQPARPVLDICMGEFASGNRNFE</sequence>
<organism evidence="2 3">
    <name type="scientific">Anaerotruncus colihominis</name>
    <dbReference type="NCBI Taxonomy" id="169435"/>
    <lineage>
        <taxon>Bacteria</taxon>
        <taxon>Bacillati</taxon>
        <taxon>Bacillota</taxon>
        <taxon>Clostridia</taxon>
        <taxon>Eubacteriales</taxon>
        <taxon>Oscillospiraceae</taxon>
        <taxon>Anaerotruncus</taxon>
    </lineage>
</organism>
<evidence type="ECO:0000313" key="2">
    <source>
        <dbReference type="EMBL" id="RGE70396.1"/>
    </source>
</evidence>
<dbReference type="InterPro" id="IPR025357">
    <property type="entry name" value="DUF4261"/>
</dbReference>
<gene>
    <name evidence="2" type="ORF">DXC40_04945</name>
</gene>
<accession>A0A3E3ITK4</accession>
<dbReference type="Pfam" id="PF14080">
    <property type="entry name" value="DUF4261"/>
    <property type="match status" value="1"/>
</dbReference>
<dbReference type="AlphaFoldDB" id="A0A3E3ITK4"/>
<name>A0A3E3ITK4_9FIRM</name>
<proteinExistence type="predicted"/>
<evidence type="ECO:0000259" key="1">
    <source>
        <dbReference type="Pfam" id="PF14080"/>
    </source>
</evidence>